<feature type="compositionally biased region" description="Polar residues" evidence="2">
    <location>
        <begin position="1"/>
        <end position="25"/>
    </location>
</feature>
<dbReference type="STRING" id="1287681.M7TDF8"/>
<keyword evidence="4" id="KW-1185">Reference proteome</keyword>
<dbReference type="AlphaFoldDB" id="M7TDF8"/>
<feature type="coiled-coil region" evidence="1">
    <location>
        <begin position="36"/>
        <end position="105"/>
    </location>
</feature>
<evidence type="ECO:0000256" key="2">
    <source>
        <dbReference type="SAM" id="MobiDB-lite"/>
    </source>
</evidence>
<organism evidence="3 4">
    <name type="scientific">Eutypa lata (strain UCR-EL1)</name>
    <name type="common">Grapevine dieback disease fungus</name>
    <name type="synonym">Eutypa armeniacae</name>
    <dbReference type="NCBI Taxonomy" id="1287681"/>
    <lineage>
        <taxon>Eukaryota</taxon>
        <taxon>Fungi</taxon>
        <taxon>Dikarya</taxon>
        <taxon>Ascomycota</taxon>
        <taxon>Pezizomycotina</taxon>
        <taxon>Sordariomycetes</taxon>
        <taxon>Xylariomycetidae</taxon>
        <taxon>Xylariales</taxon>
        <taxon>Diatrypaceae</taxon>
        <taxon>Eutypa</taxon>
    </lineage>
</organism>
<dbReference type="EMBL" id="KB707026">
    <property type="protein sequence ID" value="EMR64705.1"/>
    <property type="molecule type" value="Genomic_DNA"/>
</dbReference>
<dbReference type="OrthoDB" id="2019763at2759"/>
<sequence length="590" mass="65200">MATTTGKELSAPQANGRSEATNIFPQQYGAAGDESMTRLETTVSMLEREKDELIEMVHAHEINNHSMRVQLQETQVDLQKAREELDAAESETKRVQSKFERESDELDISATTLKKERVQHDLLKDKVHALITRNVKQAEAMSGELDEAKDELQKLNEEKERLRGTLASERKKTGQETARVGKLKQELALKTSELQKSQEVVTSLQQQLDVAKKDKVHAEAKLSQAAKEKSHVRAQLEARCKELEGGSTKLQARLNGSLRKITELQDALAEAKRDAAVVKEELNDQISDALFANSEIQEALDAAMSDAAAANGQSAATVEELNSHLKEALTEKDALEKELATIKEAVAVDASAVDAAEPAKDVIDRAKRTEKRRCGYVKKKATKMLANAGVPPIPDNAVTHLTVTHLAERLAEANNEANAYKTRNRHLMAQIDDGSHGGSDKDSTPSDALRVQKSNVGRLRSASDPLCIVDVETKNERIAELEAKNAELEAAQEDTPDIAGVGSLNIYPFELRKIQTLKADLQRMTEARNDLEARIQKCEKEHKTDVHRAGYVKQLKKEVGALTRRMHGAKNTIAELDNELDATKAKVYSL</sequence>
<dbReference type="HOGENOM" id="CLU_462333_0_0_1"/>
<dbReference type="KEGG" id="ela:UCREL1_8331"/>
<feature type="coiled-coil region" evidence="1">
    <location>
        <begin position="471"/>
        <end position="586"/>
    </location>
</feature>
<evidence type="ECO:0000256" key="1">
    <source>
        <dbReference type="SAM" id="Coils"/>
    </source>
</evidence>
<proteinExistence type="predicted"/>
<dbReference type="Proteomes" id="UP000012174">
    <property type="component" value="Unassembled WGS sequence"/>
</dbReference>
<dbReference type="PANTHER" id="PTHR45615:SF80">
    <property type="entry name" value="GRIP DOMAIN-CONTAINING PROTEIN"/>
    <property type="match status" value="1"/>
</dbReference>
<feature type="coiled-coil region" evidence="1">
    <location>
        <begin position="135"/>
        <end position="288"/>
    </location>
</feature>
<keyword evidence="1" id="KW-0175">Coiled coil</keyword>
<feature type="region of interest" description="Disordered" evidence="2">
    <location>
        <begin position="1"/>
        <end position="35"/>
    </location>
</feature>
<dbReference type="PANTHER" id="PTHR45615">
    <property type="entry name" value="MYOSIN HEAVY CHAIN, NON-MUSCLE"/>
    <property type="match status" value="1"/>
</dbReference>
<evidence type="ECO:0000313" key="3">
    <source>
        <dbReference type="EMBL" id="EMR64705.1"/>
    </source>
</evidence>
<feature type="coiled-coil region" evidence="1">
    <location>
        <begin position="403"/>
        <end position="430"/>
    </location>
</feature>
<name>M7TDF8_EUTLA</name>
<reference evidence="4" key="1">
    <citation type="journal article" date="2013" name="Genome Announc.">
        <title>Draft genome sequence of the grapevine dieback fungus Eutypa lata UCR-EL1.</title>
        <authorList>
            <person name="Blanco-Ulate B."/>
            <person name="Rolshausen P.E."/>
            <person name="Cantu D."/>
        </authorList>
    </citation>
    <scope>NUCLEOTIDE SEQUENCE [LARGE SCALE GENOMIC DNA]</scope>
    <source>
        <strain evidence="4">UCR-EL1</strain>
    </source>
</reference>
<evidence type="ECO:0000313" key="4">
    <source>
        <dbReference type="Proteomes" id="UP000012174"/>
    </source>
</evidence>
<accession>M7TDF8</accession>
<protein>
    <submittedName>
        <fullName evidence="3">Uncharacterized protein</fullName>
    </submittedName>
</protein>
<gene>
    <name evidence="3" type="ORF">UCREL1_8331</name>
</gene>
<feature type="coiled-coil region" evidence="1">
    <location>
        <begin position="318"/>
        <end position="345"/>
    </location>
</feature>
<dbReference type="OMA" id="VHAHEIN"/>